<protein>
    <submittedName>
        <fullName evidence="1">Unannotated protein</fullName>
    </submittedName>
</protein>
<evidence type="ECO:0000313" key="1">
    <source>
        <dbReference type="EMBL" id="CAB4633692.1"/>
    </source>
</evidence>
<dbReference type="InterPro" id="IPR021412">
    <property type="entry name" value="DUF3052"/>
</dbReference>
<dbReference type="Pfam" id="PF11253">
    <property type="entry name" value="DUF3052"/>
    <property type="match status" value="1"/>
</dbReference>
<accession>A0A6J6J9M1</accession>
<proteinExistence type="predicted"/>
<organism evidence="1">
    <name type="scientific">freshwater metagenome</name>
    <dbReference type="NCBI Taxonomy" id="449393"/>
    <lineage>
        <taxon>unclassified sequences</taxon>
        <taxon>metagenomes</taxon>
        <taxon>ecological metagenomes</taxon>
    </lineage>
</organism>
<sequence>MEIERAKNWANLPLAHLGPIVWTYPVPTRMGLAKGDLVLEVGFDSDCDAILRDEIGSITETDFIENSTTDVVDAVIIWWRDGDGDLVDELMDAITYLADSGSIWIMTPKVGRKGHVEPSDIQDAAPVAGLSQTSTIALAKDWTATRLVARKSVKR</sequence>
<name>A0A6J6J9M1_9ZZZZ</name>
<gene>
    <name evidence="1" type="ORF">UFOPK2046_00521</name>
</gene>
<reference evidence="1" key="1">
    <citation type="submission" date="2020-05" db="EMBL/GenBank/DDBJ databases">
        <authorList>
            <person name="Chiriac C."/>
            <person name="Salcher M."/>
            <person name="Ghai R."/>
            <person name="Kavagutti S V."/>
        </authorList>
    </citation>
    <scope>NUCLEOTIDE SEQUENCE</scope>
</reference>
<dbReference type="EMBL" id="CAEZVP010000077">
    <property type="protein sequence ID" value="CAB4633692.1"/>
    <property type="molecule type" value="Genomic_DNA"/>
</dbReference>
<dbReference type="AlphaFoldDB" id="A0A6J6J9M1"/>